<dbReference type="AlphaFoldDB" id="A0A851GMD6"/>
<comment type="caution">
    <text evidence="3">The sequence shown here is derived from an EMBL/GenBank/DDBJ whole genome shotgun (WGS) entry which is preliminary data.</text>
</comment>
<gene>
    <name evidence="3" type="ORF">HW115_06660</name>
</gene>
<keyword evidence="2" id="KW-0812">Transmembrane</keyword>
<proteinExistence type="predicted"/>
<organism evidence="3 4">
    <name type="scientific">Oceaniferula marina</name>
    <dbReference type="NCBI Taxonomy" id="2748318"/>
    <lineage>
        <taxon>Bacteria</taxon>
        <taxon>Pseudomonadati</taxon>
        <taxon>Verrucomicrobiota</taxon>
        <taxon>Verrucomicrobiia</taxon>
        <taxon>Verrucomicrobiales</taxon>
        <taxon>Verrucomicrobiaceae</taxon>
        <taxon>Oceaniferula</taxon>
    </lineage>
</organism>
<evidence type="ECO:0000313" key="3">
    <source>
        <dbReference type="EMBL" id="NWK55284.1"/>
    </source>
</evidence>
<evidence type="ECO:0000256" key="1">
    <source>
        <dbReference type="SAM" id="MobiDB-lite"/>
    </source>
</evidence>
<accession>A0A851GMD6</accession>
<sequence>MNVLRVKMVFNKWLNRVCLFRPFHQRAQESGWMSRGLGRNRVVSSLVFLLCALPLVAHPPQNLMKVGFELKKDSLFCTAEVHYGELYSLQRKQGGEVSSKDFPSIVRSFHMNCPVKIDGVLIEPQLVSFDRPGKAWGMHYLDHALPDEEIRIARIVLKYDCPDVPEQVAVSWQLIPRAMDRLEIPFVHGDTTVMFPVSHGQSDLTWQPDSEAANKHESSFGPAQREVSRSRGVSPDDTSLEAGSSSSDEKAVHAIPYAAGVSGVIILLALGLWILRPRRKS</sequence>
<keyword evidence="4" id="KW-1185">Reference proteome</keyword>
<feature type="transmembrane region" description="Helical" evidence="2">
    <location>
        <begin position="254"/>
        <end position="275"/>
    </location>
</feature>
<protein>
    <submittedName>
        <fullName evidence="3">Uncharacterized protein</fullName>
    </submittedName>
</protein>
<reference evidence="3 4" key="1">
    <citation type="submission" date="2020-07" db="EMBL/GenBank/DDBJ databases">
        <title>Roseicoccus Jingziensis gen. nov., sp. nov., isolated from coastal seawater.</title>
        <authorList>
            <person name="Feng X."/>
        </authorList>
    </citation>
    <scope>NUCLEOTIDE SEQUENCE [LARGE SCALE GENOMIC DNA]</scope>
    <source>
        <strain evidence="3 4">N1E253</strain>
    </source>
</reference>
<name>A0A851GMD6_9BACT</name>
<dbReference type="Proteomes" id="UP000557872">
    <property type="component" value="Unassembled WGS sequence"/>
</dbReference>
<dbReference type="EMBL" id="JACBAZ010000002">
    <property type="protein sequence ID" value="NWK55284.1"/>
    <property type="molecule type" value="Genomic_DNA"/>
</dbReference>
<evidence type="ECO:0000256" key="2">
    <source>
        <dbReference type="SAM" id="Phobius"/>
    </source>
</evidence>
<feature type="region of interest" description="Disordered" evidence="1">
    <location>
        <begin position="205"/>
        <end position="246"/>
    </location>
</feature>
<keyword evidence="2" id="KW-0472">Membrane</keyword>
<dbReference type="RefSeq" id="WP_178931807.1">
    <property type="nucleotide sequence ID" value="NZ_JACBAZ010000002.1"/>
</dbReference>
<evidence type="ECO:0000313" key="4">
    <source>
        <dbReference type="Proteomes" id="UP000557872"/>
    </source>
</evidence>
<keyword evidence="2" id="KW-1133">Transmembrane helix</keyword>